<reference evidence="1 4" key="1">
    <citation type="submission" date="2021-01" db="EMBL/GenBank/DDBJ databases">
        <title>Diatom-associated Roseobacters Show Island Model of Population Structure.</title>
        <authorList>
            <person name="Qu L."/>
            <person name="Feng X."/>
            <person name="Chen Y."/>
            <person name="Li L."/>
            <person name="Wang X."/>
            <person name="Hu Z."/>
            <person name="Wang H."/>
            <person name="Luo H."/>
        </authorList>
    </citation>
    <scope>NUCLEOTIDE SEQUENCE</scope>
    <source>
        <strain evidence="2 4">CC28-63</strain>
        <strain evidence="1">CC28-69</strain>
    </source>
</reference>
<dbReference type="Gene3D" id="1.25.40.10">
    <property type="entry name" value="Tetratricopeptide repeat domain"/>
    <property type="match status" value="1"/>
</dbReference>
<protein>
    <submittedName>
        <fullName evidence="1">Tetratricopeptide repeat protein</fullName>
    </submittedName>
</protein>
<gene>
    <name evidence="1" type="ORF">JQX41_17810</name>
    <name evidence="2" type="ORF">JQX48_17825</name>
</gene>
<dbReference type="SUPFAM" id="SSF48452">
    <property type="entry name" value="TPR-like"/>
    <property type="match status" value="1"/>
</dbReference>
<evidence type="ECO:0000313" key="4">
    <source>
        <dbReference type="Proteomes" id="UP000809440"/>
    </source>
</evidence>
<dbReference type="AlphaFoldDB" id="A0A9Q2NUP8"/>
<name>A0A9Q2NUP8_9RHOB</name>
<dbReference type="Proteomes" id="UP000755667">
    <property type="component" value="Unassembled WGS sequence"/>
</dbReference>
<comment type="caution">
    <text evidence="1">The sequence shown here is derived from an EMBL/GenBank/DDBJ whole genome shotgun (WGS) entry which is preliminary data.</text>
</comment>
<organism evidence="1 3">
    <name type="scientific">Marivita cryptomonadis</name>
    <dbReference type="NCBI Taxonomy" id="505252"/>
    <lineage>
        <taxon>Bacteria</taxon>
        <taxon>Pseudomonadati</taxon>
        <taxon>Pseudomonadota</taxon>
        <taxon>Alphaproteobacteria</taxon>
        <taxon>Rhodobacterales</taxon>
        <taxon>Roseobacteraceae</taxon>
        <taxon>Marivita</taxon>
    </lineage>
</organism>
<dbReference type="Proteomes" id="UP000809440">
    <property type="component" value="Unassembled WGS sequence"/>
</dbReference>
<evidence type="ECO:0000313" key="2">
    <source>
        <dbReference type="EMBL" id="MBM2418849.1"/>
    </source>
</evidence>
<dbReference type="EMBL" id="JAFBXF010000013">
    <property type="protein sequence ID" value="MBM2418849.1"/>
    <property type="molecule type" value="Genomic_DNA"/>
</dbReference>
<keyword evidence="4" id="KW-1185">Reference proteome</keyword>
<evidence type="ECO:0000313" key="3">
    <source>
        <dbReference type="Proteomes" id="UP000755667"/>
    </source>
</evidence>
<proteinExistence type="predicted"/>
<evidence type="ECO:0000313" key="1">
    <source>
        <dbReference type="EMBL" id="MBM2414179.1"/>
    </source>
</evidence>
<accession>A0A9Q2NUP8</accession>
<sequence length="213" mass="23303">MAGMMCLKREAFAQARAYLESAIAAGDGLGALFANYDLSPQITLPIAMGIFAHISPTERGTLLALVELCEASGDAEGAAQHLERLLVIAPEDPVVLLSFVQIGLDTPQDHDLLDRVIALTAATQNETPIDTGILLYRARALAARGLPDAAIEVLTRAGRRRKDRPDRLLHQIRHDRAELSERVGRKAQARREFEKLYVEAPEFEGLAERLGLC</sequence>
<dbReference type="InterPro" id="IPR011990">
    <property type="entry name" value="TPR-like_helical_dom_sf"/>
</dbReference>
<dbReference type="EMBL" id="JAFBXE010000013">
    <property type="protein sequence ID" value="MBM2414179.1"/>
    <property type="molecule type" value="Genomic_DNA"/>
</dbReference>